<keyword evidence="1" id="KW-0472">Membrane</keyword>
<gene>
    <name evidence="2" type="ORF">ACFSRY_16305</name>
</gene>
<sequence>MIKELLHKRLTITTTILFLLGLYSSLDRDYNELWGLFYGYLPTIGIVFTLSIANLSDNWKAFSITTSIFYCILHYLFMSPFIEFEIYSIEIKDILLPAIGAPVTLAILKFFTKRLYLDWSEFAVAFFLGAVTFIPRAIDHDILAMTISIYLWQLIVGHYYNYLKTKTTLAHQSYSA</sequence>
<reference evidence="3" key="1">
    <citation type="journal article" date="2019" name="Int. J. Syst. Evol. Microbiol.">
        <title>The Global Catalogue of Microorganisms (GCM) 10K type strain sequencing project: providing services to taxonomists for standard genome sequencing and annotation.</title>
        <authorList>
            <consortium name="The Broad Institute Genomics Platform"/>
            <consortium name="The Broad Institute Genome Sequencing Center for Infectious Disease"/>
            <person name="Wu L."/>
            <person name="Ma J."/>
        </authorList>
    </citation>
    <scope>NUCLEOTIDE SEQUENCE [LARGE SCALE GENOMIC DNA]</scope>
    <source>
        <strain evidence="3">KCTC 42498</strain>
    </source>
</reference>
<keyword evidence="1" id="KW-1133">Transmembrane helix</keyword>
<dbReference type="Proteomes" id="UP001597544">
    <property type="component" value="Unassembled WGS sequence"/>
</dbReference>
<accession>A0ABW5IQR2</accession>
<feature type="transmembrane region" description="Helical" evidence="1">
    <location>
        <begin position="34"/>
        <end position="55"/>
    </location>
</feature>
<dbReference type="EMBL" id="JBHULU010000021">
    <property type="protein sequence ID" value="MFD2515436.1"/>
    <property type="molecule type" value="Genomic_DNA"/>
</dbReference>
<proteinExistence type="predicted"/>
<feature type="transmembrane region" description="Helical" evidence="1">
    <location>
        <begin position="94"/>
        <end position="112"/>
    </location>
</feature>
<feature type="transmembrane region" description="Helical" evidence="1">
    <location>
        <begin position="144"/>
        <end position="163"/>
    </location>
</feature>
<keyword evidence="3" id="KW-1185">Reference proteome</keyword>
<comment type="caution">
    <text evidence="2">The sequence shown here is derived from an EMBL/GenBank/DDBJ whole genome shotgun (WGS) entry which is preliminary data.</text>
</comment>
<name>A0ABW5IQR2_9BACT</name>
<dbReference type="RefSeq" id="WP_377510159.1">
    <property type="nucleotide sequence ID" value="NZ_JBHULU010000021.1"/>
</dbReference>
<feature type="transmembrane region" description="Helical" evidence="1">
    <location>
        <begin position="119"/>
        <end position="138"/>
    </location>
</feature>
<evidence type="ECO:0000313" key="2">
    <source>
        <dbReference type="EMBL" id="MFD2515436.1"/>
    </source>
</evidence>
<feature type="transmembrane region" description="Helical" evidence="1">
    <location>
        <begin position="62"/>
        <end position="82"/>
    </location>
</feature>
<evidence type="ECO:0000256" key="1">
    <source>
        <dbReference type="SAM" id="Phobius"/>
    </source>
</evidence>
<protein>
    <submittedName>
        <fullName evidence="2">Uncharacterized protein</fullName>
    </submittedName>
</protein>
<organism evidence="2 3">
    <name type="scientific">Pontibacter locisalis</name>
    <dbReference type="NCBI Taxonomy" id="1719035"/>
    <lineage>
        <taxon>Bacteria</taxon>
        <taxon>Pseudomonadati</taxon>
        <taxon>Bacteroidota</taxon>
        <taxon>Cytophagia</taxon>
        <taxon>Cytophagales</taxon>
        <taxon>Hymenobacteraceae</taxon>
        <taxon>Pontibacter</taxon>
    </lineage>
</organism>
<keyword evidence="1" id="KW-0812">Transmembrane</keyword>
<evidence type="ECO:0000313" key="3">
    <source>
        <dbReference type="Proteomes" id="UP001597544"/>
    </source>
</evidence>